<dbReference type="Gene3D" id="3.40.50.2300">
    <property type="match status" value="2"/>
</dbReference>
<dbReference type="EMBL" id="AZRM01000050">
    <property type="protein sequence ID" value="PNR98716.1"/>
    <property type="molecule type" value="Genomic_DNA"/>
</dbReference>
<dbReference type="InterPro" id="IPR001761">
    <property type="entry name" value="Peripla_BP/Lac1_sug-bd_dom"/>
</dbReference>
<evidence type="ECO:0000256" key="1">
    <source>
        <dbReference type="ARBA" id="ARBA00023015"/>
    </source>
</evidence>
<dbReference type="PRINTS" id="PR00036">
    <property type="entry name" value="HTHLACI"/>
</dbReference>
<name>A0A2K1P7P6_9BACT</name>
<accession>A0A2K1P7P6</accession>
<dbReference type="Proteomes" id="UP000236199">
    <property type="component" value="Unassembled WGS sequence"/>
</dbReference>
<dbReference type="SMART" id="SM00354">
    <property type="entry name" value="HTH_LACI"/>
    <property type="match status" value="1"/>
</dbReference>
<keyword evidence="2" id="KW-0238">DNA-binding</keyword>
<dbReference type="AlphaFoldDB" id="A0A2K1P7P6"/>
<dbReference type="GO" id="GO:0003700">
    <property type="term" value="F:DNA-binding transcription factor activity"/>
    <property type="evidence" value="ECO:0007669"/>
    <property type="project" value="TreeGrafter"/>
</dbReference>
<reference evidence="5 6" key="1">
    <citation type="submission" date="2013-12" db="EMBL/GenBank/DDBJ databases">
        <title>Comparative genomics of Petrotoga isolates.</title>
        <authorList>
            <person name="Nesbo C.L."/>
            <person name="Charchuk R."/>
            <person name="Chow K."/>
        </authorList>
    </citation>
    <scope>NUCLEOTIDE SEQUENCE [LARGE SCALE GENOMIC DNA]</scope>
    <source>
        <strain evidence="5 6">DSM 10691</strain>
    </source>
</reference>
<dbReference type="Pfam" id="PF00356">
    <property type="entry name" value="LacI"/>
    <property type="match status" value="1"/>
</dbReference>
<keyword evidence="3" id="KW-0804">Transcription</keyword>
<protein>
    <submittedName>
        <fullName evidence="5">LacI family transcription regulator</fullName>
    </submittedName>
</protein>
<sequence length="383" mass="44102">MLFTYILYTKNLLLSIKNHFDFFGFWCKIELIPLTLTLKEVIKISRSSFVTIKDIAEKAGVSVNTVSRALNDKPDINPQTKEKIEKIAQELGYVKNVYATMLKSNVTHTIGVIMSDSSNPFFSEVFKGIDKAARENNYQIIIMNSEGLYENEEKFLKTLLERRVDGILLFPMQKSYEDIQELIKEHFPIVLVGREIDGWNVDEIFSDEEKGGYLATKYLIEKGCKKIKMITDQLYNSASYGRLQGYKKALKEKGLAFSENDIKICEGIHEGYHVKAGYDKTMEMIRKKEEFDGIFCYNDLIAYGAIKALKENNLKISQNVSVVGYDDIAFSRLIEPELTTVKVKKFEMGYEAFQMLYKRIKSKQRDNSSTRKVLDVELVVRNS</sequence>
<dbReference type="PROSITE" id="PS00356">
    <property type="entry name" value="HTH_LACI_1"/>
    <property type="match status" value="1"/>
</dbReference>
<dbReference type="InterPro" id="IPR028082">
    <property type="entry name" value="Peripla_BP_I"/>
</dbReference>
<dbReference type="CDD" id="cd06267">
    <property type="entry name" value="PBP1_LacI_sugar_binding-like"/>
    <property type="match status" value="1"/>
</dbReference>
<organism evidence="5 6">
    <name type="scientific">Petrotoga miotherma DSM 10691</name>
    <dbReference type="NCBI Taxonomy" id="1434326"/>
    <lineage>
        <taxon>Bacteria</taxon>
        <taxon>Thermotogati</taxon>
        <taxon>Thermotogota</taxon>
        <taxon>Thermotogae</taxon>
        <taxon>Petrotogales</taxon>
        <taxon>Petrotogaceae</taxon>
        <taxon>Petrotoga</taxon>
    </lineage>
</organism>
<proteinExistence type="predicted"/>
<dbReference type="PANTHER" id="PTHR30146:SF154">
    <property type="entry name" value="TRANSCRIPTION REGULATOR, MEMBER OF GALR FAMILY"/>
    <property type="match status" value="1"/>
</dbReference>
<dbReference type="PROSITE" id="PS50932">
    <property type="entry name" value="HTH_LACI_2"/>
    <property type="match status" value="1"/>
</dbReference>
<dbReference type="SUPFAM" id="SSF47413">
    <property type="entry name" value="lambda repressor-like DNA-binding domains"/>
    <property type="match status" value="1"/>
</dbReference>
<dbReference type="PANTHER" id="PTHR30146">
    <property type="entry name" value="LACI-RELATED TRANSCRIPTIONAL REPRESSOR"/>
    <property type="match status" value="1"/>
</dbReference>
<keyword evidence="1" id="KW-0805">Transcription regulation</keyword>
<evidence type="ECO:0000256" key="3">
    <source>
        <dbReference type="ARBA" id="ARBA00023163"/>
    </source>
</evidence>
<dbReference type="InterPro" id="IPR000843">
    <property type="entry name" value="HTH_LacI"/>
</dbReference>
<dbReference type="Gene3D" id="1.10.260.40">
    <property type="entry name" value="lambda repressor-like DNA-binding domains"/>
    <property type="match status" value="1"/>
</dbReference>
<dbReference type="CDD" id="cd01392">
    <property type="entry name" value="HTH_LacI"/>
    <property type="match status" value="1"/>
</dbReference>
<comment type="caution">
    <text evidence="5">The sequence shown here is derived from an EMBL/GenBank/DDBJ whole genome shotgun (WGS) entry which is preliminary data.</text>
</comment>
<dbReference type="SUPFAM" id="SSF53822">
    <property type="entry name" value="Periplasmic binding protein-like I"/>
    <property type="match status" value="1"/>
</dbReference>
<dbReference type="Pfam" id="PF00532">
    <property type="entry name" value="Peripla_BP_1"/>
    <property type="match status" value="1"/>
</dbReference>
<dbReference type="GO" id="GO:0000976">
    <property type="term" value="F:transcription cis-regulatory region binding"/>
    <property type="evidence" value="ECO:0007669"/>
    <property type="project" value="TreeGrafter"/>
</dbReference>
<feature type="domain" description="HTH lacI-type" evidence="4">
    <location>
        <begin position="50"/>
        <end position="104"/>
    </location>
</feature>
<evidence type="ECO:0000256" key="2">
    <source>
        <dbReference type="ARBA" id="ARBA00023125"/>
    </source>
</evidence>
<keyword evidence="6" id="KW-1185">Reference proteome</keyword>
<evidence type="ECO:0000313" key="5">
    <source>
        <dbReference type="EMBL" id="PNR98716.1"/>
    </source>
</evidence>
<dbReference type="InterPro" id="IPR010982">
    <property type="entry name" value="Lambda_DNA-bd_dom_sf"/>
</dbReference>
<evidence type="ECO:0000259" key="4">
    <source>
        <dbReference type="PROSITE" id="PS50932"/>
    </source>
</evidence>
<gene>
    <name evidence="5" type="ORF">X928_09010</name>
</gene>
<evidence type="ECO:0000313" key="6">
    <source>
        <dbReference type="Proteomes" id="UP000236199"/>
    </source>
</evidence>